<reference evidence="2" key="1">
    <citation type="journal article" date="2019" name="Int. J. Syst. Evol. Microbiol.">
        <title>The Global Catalogue of Microorganisms (GCM) 10K type strain sequencing project: providing services to taxonomists for standard genome sequencing and annotation.</title>
        <authorList>
            <consortium name="The Broad Institute Genomics Platform"/>
            <consortium name="The Broad Institute Genome Sequencing Center for Infectious Disease"/>
            <person name="Wu L."/>
            <person name="Ma J."/>
        </authorList>
    </citation>
    <scope>NUCLEOTIDE SEQUENCE [LARGE SCALE GENOMIC DNA]</scope>
    <source>
        <strain evidence="2">CCM 8479</strain>
    </source>
</reference>
<evidence type="ECO:0000313" key="1">
    <source>
        <dbReference type="EMBL" id="MFC5225293.1"/>
    </source>
</evidence>
<name>A0ABW0D4N3_STRFI</name>
<evidence type="ECO:0000313" key="2">
    <source>
        <dbReference type="Proteomes" id="UP001596156"/>
    </source>
</evidence>
<dbReference type="RefSeq" id="WP_344644624.1">
    <property type="nucleotide sequence ID" value="NZ_BAAASS010000009.1"/>
</dbReference>
<comment type="caution">
    <text evidence="1">The sequence shown here is derived from an EMBL/GenBank/DDBJ whole genome shotgun (WGS) entry which is preliminary data.</text>
</comment>
<protein>
    <submittedName>
        <fullName evidence="1">Uncharacterized protein</fullName>
    </submittedName>
</protein>
<sequence>MFRCVERNNRIHVKGDALDAFTAFLVWSLFAFPWWDKGCDIAEAYTAVFKYGAPEGLEPLPACYG</sequence>
<dbReference type="EMBL" id="JBHSKL010000012">
    <property type="protein sequence ID" value="MFC5225293.1"/>
    <property type="molecule type" value="Genomic_DNA"/>
</dbReference>
<keyword evidence="2" id="KW-1185">Reference proteome</keyword>
<gene>
    <name evidence="1" type="ORF">ACFPN6_11915</name>
</gene>
<accession>A0ABW0D4N3</accession>
<organism evidence="1 2">
    <name type="scientific">Streptomyces fimbriatus</name>
    <dbReference type="NCBI Taxonomy" id="68197"/>
    <lineage>
        <taxon>Bacteria</taxon>
        <taxon>Bacillati</taxon>
        <taxon>Actinomycetota</taxon>
        <taxon>Actinomycetes</taxon>
        <taxon>Kitasatosporales</taxon>
        <taxon>Streptomycetaceae</taxon>
        <taxon>Streptomyces</taxon>
    </lineage>
</organism>
<dbReference type="Proteomes" id="UP001596156">
    <property type="component" value="Unassembled WGS sequence"/>
</dbReference>
<proteinExistence type="predicted"/>